<proteinExistence type="inferred from homology"/>
<keyword evidence="8" id="KW-1185">Reference proteome</keyword>
<reference evidence="7" key="2">
    <citation type="submission" date="2020-09" db="EMBL/GenBank/DDBJ databases">
        <authorList>
            <person name="Sun Q."/>
            <person name="Zhou Y."/>
        </authorList>
    </citation>
    <scope>NUCLEOTIDE SEQUENCE</scope>
    <source>
        <strain evidence="7">CGMCC 1.15958</strain>
    </source>
</reference>
<feature type="binding site" evidence="6">
    <location>
        <position position="327"/>
    </location>
    <ligand>
        <name>a divalent metal cation</name>
        <dbReference type="ChEBI" id="CHEBI:60240"/>
        <label>1</label>
    </ligand>
</feature>
<dbReference type="RefSeq" id="WP_188769056.1">
    <property type="nucleotide sequence ID" value="NZ_BMKK01000010.1"/>
</dbReference>
<evidence type="ECO:0000256" key="1">
    <source>
        <dbReference type="ARBA" id="ARBA00006964"/>
    </source>
</evidence>
<dbReference type="Gene3D" id="3.40.1390.30">
    <property type="entry name" value="NIF3 (NGG1p interacting factor 3)-like"/>
    <property type="match status" value="1"/>
</dbReference>
<comment type="similarity">
    <text evidence="1 5">Belongs to the GTP cyclohydrolase I type 2/NIF3 family.</text>
</comment>
<protein>
    <recommendedName>
        <fullName evidence="3 5">GTP cyclohydrolase 1 type 2 homolog</fullName>
    </recommendedName>
</protein>
<accession>A0A916Z287</accession>
<sequence>MTIKDITTYLEGFAPLAYQESYDNAGLIVGDASTEVTGVLVTLDSTEDVIDEAIAKGCNLVVAHHPIIFKGLKKLTGKNYIERTIIKAIKNDVAIYATHTNLDSVVGGVNFKIAEKLKLEKVKILAPKSEVLMKLIVFVPVSNTKEVLDALHAAGAGVIGNYSHVSFRGEGTGAFRPNEKANPTIGAANVDEEVHENRVEVIFPAYLKNQILVAMHRTHIYEEVAHDIIMLENQNSEVGSGIIGELSESMPETDFLAYLKQNMGVSVIRHTKLLGKPIRRVAVCGGSGGFLLGDAIGQSADVFITADYKYHEFFDADSRIIIADIGHYESEQYTKELLKDYICKKFINFAVHLSETPTNPINYYY</sequence>
<keyword evidence="4 5" id="KW-0479">Metal-binding</keyword>
<dbReference type="SUPFAM" id="SSF102705">
    <property type="entry name" value="NIF3 (NGG1p interacting factor 3)-like"/>
    <property type="match status" value="1"/>
</dbReference>
<dbReference type="Proteomes" id="UP000609064">
    <property type="component" value="Unassembled WGS sequence"/>
</dbReference>
<evidence type="ECO:0000256" key="2">
    <source>
        <dbReference type="ARBA" id="ARBA00011643"/>
    </source>
</evidence>
<dbReference type="FunFam" id="3.40.1390.30:FF:000001">
    <property type="entry name" value="GTP cyclohydrolase 1 type 2"/>
    <property type="match status" value="1"/>
</dbReference>
<evidence type="ECO:0000256" key="6">
    <source>
        <dbReference type="PIRSR" id="PIRSR602678-1"/>
    </source>
</evidence>
<organism evidence="7 8">
    <name type="scientific">Emticicia aquatilis</name>
    <dbReference type="NCBI Taxonomy" id="1537369"/>
    <lineage>
        <taxon>Bacteria</taxon>
        <taxon>Pseudomonadati</taxon>
        <taxon>Bacteroidota</taxon>
        <taxon>Cytophagia</taxon>
        <taxon>Cytophagales</taxon>
        <taxon>Leadbetterellaceae</taxon>
        <taxon>Emticicia</taxon>
    </lineage>
</organism>
<feature type="binding site" evidence="6">
    <location>
        <position position="64"/>
    </location>
    <ligand>
        <name>a divalent metal cation</name>
        <dbReference type="ChEBI" id="CHEBI:60240"/>
        <label>2</label>
    </ligand>
</feature>
<dbReference type="EMBL" id="BMKK01000010">
    <property type="protein sequence ID" value="GGD73338.1"/>
    <property type="molecule type" value="Genomic_DNA"/>
</dbReference>
<dbReference type="InterPro" id="IPR017221">
    <property type="entry name" value="DUF34/NIF3_bac"/>
</dbReference>
<gene>
    <name evidence="7" type="ORF">GCM10011514_41740</name>
</gene>
<dbReference type="GO" id="GO:0005737">
    <property type="term" value="C:cytoplasm"/>
    <property type="evidence" value="ECO:0007669"/>
    <property type="project" value="TreeGrafter"/>
</dbReference>
<dbReference type="PIRSF" id="PIRSF037489">
    <property type="entry name" value="UCP037489_NIF3_YqfO"/>
    <property type="match status" value="1"/>
</dbReference>
<dbReference type="AlphaFoldDB" id="A0A916Z287"/>
<dbReference type="Gene3D" id="3.30.70.120">
    <property type="match status" value="1"/>
</dbReference>
<evidence type="ECO:0000256" key="4">
    <source>
        <dbReference type="ARBA" id="ARBA00022723"/>
    </source>
</evidence>
<dbReference type="InterPro" id="IPR015867">
    <property type="entry name" value="N-reg_PII/ATP_PRibTrfase_C"/>
</dbReference>
<feature type="binding site" evidence="6">
    <location>
        <position position="103"/>
    </location>
    <ligand>
        <name>a divalent metal cation</name>
        <dbReference type="ChEBI" id="CHEBI:60240"/>
        <label>1</label>
    </ligand>
</feature>
<reference evidence="7" key="1">
    <citation type="journal article" date="2014" name="Int. J. Syst. Evol. Microbiol.">
        <title>Complete genome sequence of Corynebacterium casei LMG S-19264T (=DSM 44701T), isolated from a smear-ripened cheese.</title>
        <authorList>
            <consortium name="US DOE Joint Genome Institute (JGI-PGF)"/>
            <person name="Walter F."/>
            <person name="Albersmeier A."/>
            <person name="Kalinowski J."/>
            <person name="Ruckert C."/>
        </authorList>
    </citation>
    <scope>NUCLEOTIDE SEQUENCE</scope>
    <source>
        <strain evidence="7">CGMCC 1.15958</strain>
    </source>
</reference>
<dbReference type="Pfam" id="PF01784">
    <property type="entry name" value="DUF34_NIF3"/>
    <property type="match status" value="1"/>
</dbReference>
<evidence type="ECO:0000313" key="7">
    <source>
        <dbReference type="EMBL" id="GGD73338.1"/>
    </source>
</evidence>
<dbReference type="NCBIfam" id="TIGR00486">
    <property type="entry name" value="YbgI_SA1388"/>
    <property type="match status" value="1"/>
</dbReference>
<name>A0A916Z287_9BACT</name>
<feature type="binding site" evidence="6">
    <location>
        <position position="65"/>
    </location>
    <ligand>
        <name>a divalent metal cation</name>
        <dbReference type="ChEBI" id="CHEBI:60240"/>
        <label>1</label>
    </ligand>
</feature>
<evidence type="ECO:0000256" key="5">
    <source>
        <dbReference type="PIRNR" id="PIRNR037489"/>
    </source>
</evidence>
<dbReference type="InterPro" id="IPR036069">
    <property type="entry name" value="DUF34/NIF3_sf"/>
</dbReference>
<evidence type="ECO:0000256" key="3">
    <source>
        <dbReference type="ARBA" id="ARBA00022112"/>
    </source>
</evidence>
<dbReference type="GO" id="GO:0046872">
    <property type="term" value="F:metal ion binding"/>
    <property type="evidence" value="ECO:0007669"/>
    <property type="project" value="UniProtKB-UniRule"/>
</dbReference>
<feature type="binding site" evidence="6">
    <location>
        <position position="331"/>
    </location>
    <ligand>
        <name>a divalent metal cation</name>
        <dbReference type="ChEBI" id="CHEBI:60240"/>
        <label>1</label>
    </ligand>
</feature>
<comment type="caution">
    <text evidence="7">The sequence shown here is derived from an EMBL/GenBank/DDBJ whole genome shotgun (WGS) entry which is preliminary data.</text>
</comment>
<dbReference type="InterPro" id="IPR002678">
    <property type="entry name" value="DUF34/NIF3"/>
</dbReference>
<comment type="subunit">
    <text evidence="2">Homohexamer.</text>
</comment>
<dbReference type="PANTHER" id="PTHR13799:SF14">
    <property type="entry name" value="GTP CYCLOHYDROLASE 1 TYPE 2 HOMOLOG"/>
    <property type="match status" value="1"/>
</dbReference>
<evidence type="ECO:0000313" key="8">
    <source>
        <dbReference type="Proteomes" id="UP000609064"/>
    </source>
</evidence>
<dbReference type="PANTHER" id="PTHR13799">
    <property type="entry name" value="NGG1 INTERACTING FACTOR 3"/>
    <property type="match status" value="1"/>
</dbReference>